<dbReference type="RefSeq" id="WP_170246067.1">
    <property type="nucleotide sequence ID" value="NZ_BPQK01000158.1"/>
</dbReference>
<proteinExistence type="predicted"/>
<keyword evidence="2" id="KW-1185">Reference proteome</keyword>
<sequence length="202" mass="22097">MAVNATTGNHMAFKVRRTSTIIDKQFQDFGQVSEEPLIKIAEILVVENPLVGRYVEDLGPYIEASPELGREMGDRLRRTLEFHGATAQSYGKAGLVGLAGEKEHANMLLSTAFANPIRELIGGEAWISSVTKVASPGTPVDVPMNSMDDVYVRSHYDTMSLFIPDSPLPDEVALIFCVATRGRLNARVGGMTREEAQSSRSR</sequence>
<dbReference type="SUPFAM" id="SSF160519">
    <property type="entry name" value="BB2672-like"/>
    <property type="match status" value="1"/>
</dbReference>
<dbReference type="InterPro" id="IPR035936">
    <property type="entry name" value="BB2672"/>
</dbReference>
<organism evidence="1 2">
    <name type="scientific">Methylobacterium gnaphalii</name>
    <dbReference type="NCBI Taxonomy" id="1010610"/>
    <lineage>
        <taxon>Bacteria</taxon>
        <taxon>Pseudomonadati</taxon>
        <taxon>Pseudomonadota</taxon>
        <taxon>Alphaproteobacteria</taxon>
        <taxon>Hyphomicrobiales</taxon>
        <taxon>Methylobacteriaceae</taxon>
        <taxon>Methylobacterium</taxon>
    </lineage>
</organism>
<dbReference type="AlphaFoldDB" id="A0A512JQ18"/>
<evidence type="ECO:0000313" key="2">
    <source>
        <dbReference type="Proteomes" id="UP000321750"/>
    </source>
</evidence>
<comment type="caution">
    <text evidence="1">The sequence shown here is derived from an EMBL/GenBank/DDBJ whole genome shotgun (WGS) entry which is preliminary data.</text>
</comment>
<protein>
    <submittedName>
        <fullName evidence="1">Peptide synthetase</fullName>
    </submittedName>
</protein>
<dbReference type="Pfam" id="PF06684">
    <property type="entry name" value="AA_synth"/>
    <property type="match status" value="1"/>
</dbReference>
<reference evidence="1 2" key="1">
    <citation type="submission" date="2019-07" db="EMBL/GenBank/DDBJ databases">
        <title>Whole genome shotgun sequence of Methylobacterium gnaphalii NBRC 107716.</title>
        <authorList>
            <person name="Hosoyama A."/>
            <person name="Uohara A."/>
            <person name="Ohji S."/>
            <person name="Ichikawa N."/>
        </authorList>
    </citation>
    <scope>NUCLEOTIDE SEQUENCE [LARGE SCALE GENOMIC DNA]</scope>
    <source>
        <strain evidence="1 2">NBRC 107716</strain>
    </source>
</reference>
<gene>
    <name evidence="1" type="ORF">MGN01_38760</name>
</gene>
<evidence type="ECO:0000313" key="1">
    <source>
        <dbReference type="EMBL" id="GEP12031.1"/>
    </source>
</evidence>
<name>A0A512JQ18_9HYPH</name>
<dbReference type="Proteomes" id="UP000321750">
    <property type="component" value="Unassembled WGS sequence"/>
</dbReference>
<dbReference type="InterPro" id="IPR009569">
    <property type="entry name" value="AA_synth_put"/>
</dbReference>
<dbReference type="Gene3D" id="3.30.1330.110">
    <property type="entry name" value="BB2672"/>
    <property type="match status" value="1"/>
</dbReference>
<dbReference type="EMBL" id="BJZV01000027">
    <property type="protein sequence ID" value="GEP12031.1"/>
    <property type="molecule type" value="Genomic_DNA"/>
</dbReference>
<accession>A0A512JQ18</accession>